<evidence type="ECO:0000256" key="2">
    <source>
        <dbReference type="ARBA" id="ARBA00022741"/>
    </source>
</evidence>
<keyword evidence="2" id="KW-0547">Nucleotide-binding</keyword>
<dbReference type="Pfam" id="PF00071">
    <property type="entry name" value="Ras"/>
    <property type="match status" value="1"/>
</dbReference>
<keyword evidence="4" id="KW-1185">Reference proteome</keyword>
<dbReference type="PANTHER" id="PTHR47978">
    <property type="match status" value="1"/>
</dbReference>
<dbReference type="GO" id="GO:0005525">
    <property type="term" value="F:GTP binding"/>
    <property type="evidence" value="ECO:0007669"/>
    <property type="project" value="InterPro"/>
</dbReference>
<organism evidence="3 4">
    <name type="scientific">Nezara viridula</name>
    <name type="common">Southern green stink bug</name>
    <name type="synonym">Cimex viridulus</name>
    <dbReference type="NCBI Taxonomy" id="85310"/>
    <lineage>
        <taxon>Eukaryota</taxon>
        <taxon>Metazoa</taxon>
        <taxon>Ecdysozoa</taxon>
        <taxon>Arthropoda</taxon>
        <taxon>Hexapoda</taxon>
        <taxon>Insecta</taxon>
        <taxon>Pterygota</taxon>
        <taxon>Neoptera</taxon>
        <taxon>Paraneoptera</taxon>
        <taxon>Hemiptera</taxon>
        <taxon>Heteroptera</taxon>
        <taxon>Panheteroptera</taxon>
        <taxon>Pentatomomorpha</taxon>
        <taxon>Pentatomoidea</taxon>
        <taxon>Pentatomidae</taxon>
        <taxon>Pentatominae</taxon>
        <taxon>Nezara</taxon>
    </lineage>
</organism>
<dbReference type="GO" id="GO:0003924">
    <property type="term" value="F:GTPase activity"/>
    <property type="evidence" value="ECO:0007669"/>
    <property type="project" value="InterPro"/>
</dbReference>
<evidence type="ECO:0000256" key="1">
    <source>
        <dbReference type="ARBA" id="ARBA00006270"/>
    </source>
</evidence>
<accession>A0A9P0H8F6</accession>
<dbReference type="Proteomes" id="UP001152798">
    <property type="component" value="Chromosome 3"/>
</dbReference>
<sequence>MITRIFRGKLVVIGDQGVGKTALLNMFVSDGREYPKNYTMTFAPEVSIKLVHIPNTNDAVELIIYDCPGIDLYSDLLNKFWNGPDLLMVVFDLTNKNSLDSVANWISLTKKAKWRGNGGIPIASVLLGNKSDLENRLVCLGEEPVHVADRYNMKYFFGSVKNNQGLEDPFQFIADSFYKYSLKNYSEESRTI</sequence>
<dbReference type="InterPro" id="IPR027417">
    <property type="entry name" value="P-loop_NTPase"/>
</dbReference>
<dbReference type="SMART" id="SM00175">
    <property type="entry name" value="RAB"/>
    <property type="match status" value="1"/>
</dbReference>
<dbReference type="Gene3D" id="3.40.50.300">
    <property type="entry name" value="P-loop containing nucleotide triphosphate hydrolases"/>
    <property type="match status" value="1"/>
</dbReference>
<reference evidence="3" key="1">
    <citation type="submission" date="2022-01" db="EMBL/GenBank/DDBJ databases">
        <authorList>
            <person name="King R."/>
        </authorList>
    </citation>
    <scope>NUCLEOTIDE SEQUENCE</scope>
</reference>
<dbReference type="PROSITE" id="PS51419">
    <property type="entry name" value="RAB"/>
    <property type="match status" value="1"/>
</dbReference>
<gene>
    <name evidence="3" type="ORF">NEZAVI_LOCUS7183</name>
</gene>
<dbReference type="AlphaFoldDB" id="A0A9P0H8F6"/>
<name>A0A9P0H8F6_NEZVI</name>
<comment type="similarity">
    <text evidence="1">Belongs to the small GTPase superfamily. Rab family.</text>
</comment>
<dbReference type="OrthoDB" id="265044at2759"/>
<protein>
    <submittedName>
        <fullName evidence="3">Uncharacterized protein</fullName>
    </submittedName>
</protein>
<proteinExistence type="inferred from homology"/>
<dbReference type="SMART" id="SM00173">
    <property type="entry name" value="RAS"/>
    <property type="match status" value="1"/>
</dbReference>
<dbReference type="EMBL" id="OV725079">
    <property type="protein sequence ID" value="CAH1397340.1"/>
    <property type="molecule type" value="Genomic_DNA"/>
</dbReference>
<dbReference type="SUPFAM" id="SSF52540">
    <property type="entry name" value="P-loop containing nucleoside triphosphate hydrolases"/>
    <property type="match status" value="1"/>
</dbReference>
<dbReference type="InterPro" id="IPR001806">
    <property type="entry name" value="Small_GTPase"/>
</dbReference>
<dbReference type="PRINTS" id="PR00449">
    <property type="entry name" value="RASTRNSFRMNG"/>
</dbReference>
<dbReference type="SMART" id="SM00174">
    <property type="entry name" value="RHO"/>
    <property type="match status" value="1"/>
</dbReference>
<evidence type="ECO:0000313" key="3">
    <source>
        <dbReference type="EMBL" id="CAH1397340.1"/>
    </source>
</evidence>
<evidence type="ECO:0000313" key="4">
    <source>
        <dbReference type="Proteomes" id="UP001152798"/>
    </source>
</evidence>